<dbReference type="InterPro" id="IPR006091">
    <property type="entry name" value="Acyl-CoA_Oxase/DH_mid-dom"/>
</dbReference>
<comment type="similarity">
    <text evidence="2 7">Belongs to the acyl-CoA dehydrogenase family.</text>
</comment>
<dbReference type="InterPro" id="IPR009100">
    <property type="entry name" value="AcylCoA_DH/oxidase_NM_dom_sf"/>
</dbReference>
<comment type="caution">
    <text evidence="11">The sequence shown here is derived from an EMBL/GenBank/DDBJ whole genome shotgun (WGS) entry which is preliminary data.</text>
</comment>
<dbReference type="Proteomes" id="UP000216063">
    <property type="component" value="Unassembled WGS sequence"/>
</dbReference>
<keyword evidence="3 7" id="KW-0285">Flavoprotein</keyword>
<evidence type="ECO:0000256" key="5">
    <source>
        <dbReference type="ARBA" id="ARBA00023002"/>
    </source>
</evidence>
<comment type="catalytic activity">
    <reaction evidence="6">
        <text>a 2,3-saturated acyl-CoA + A = a 2,3-dehydroacyl-CoA + AH2</text>
        <dbReference type="Rhea" id="RHEA:48608"/>
        <dbReference type="ChEBI" id="CHEBI:13193"/>
        <dbReference type="ChEBI" id="CHEBI:17499"/>
        <dbReference type="ChEBI" id="CHEBI:60015"/>
        <dbReference type="ChEBI" id="CHEBI:65111"/>
    </reaction>
</comment>
<proteinExistence type="inferred from homology"/>
<keyword evidence="12" id="KW-1185">Reference proteome</keyword>
<organism evidence="11 12">
    <name type="scientific">Mycolicibacterium sphagni</name>
    <dbReference type="NCBI Taxonomy" id="1786"/>
    <lineage>
        <taxon>Bacteria</taxon>
        <taxon>Bacillati</taxon>
        <taxon>Actinomycetota</taxon>
        <taxon>Actinomycetes</taxon>
        <taxon>Mycobacteriales</taxon>
        <taxon>Mycobacteriaceae</taxon>
        <taxon>Mycolicibacterium</taxon>
    </lineage>
</organism>
<keyword evidence="5 7" id="KW-0560">Oxidoreductase</keyword>
<dbReference type="GO" id="GO:0003995">
    <property type="term" value="F:acyl-CoA dehydrogenase activity"/>
    <property type="evidence" value="ECO:0007669"/>
    <property type="project" value="InterPro"/>
</dbReference>
<feature type="domain" description="Acyl-CoA oxidase/dehydrogenase middle" evidence="9">
    <location>
        <begin position="123"/>
        <end position="220"/>
    </location>
</feature>
<sequence>MRRTIFDSDHEQFRQTVMAALERDIAPRVEAFERQGHIDRDVFVQLGELGIIGIQVPEHFGGGGQRSFKFNAVIFEASAHTRIPLGALQVHMNVVMPYFLKYSTPAQQQRWFPGLASGETLTAIAMTEPGAGSDLAGIAAAATPRGDGGYLLSGSKTFITGGYNADLVVVVARTSAEENRRSGMSLLVVEEGMTGFARGRKLSKLGLGTQDTVELFFDEVYIPPDNVLGETGAAFTLLASNLPQERLSIALSAVAMSEAALTETIAYTKGRNVFGKPLSTFQNSKFELADMGASVTAARVLVDHALEALDAGALTPADAARVKLFTTELQGRVVDRCLQLHGGYGYMREQPITRMYADARVSRIYGGSSEVMKLIISKDMGL</sequence>
<evidence type="ECO:0000256" key="7">
    <source>
        <dbReference type="RuleBase" id="RU362125"/>
    </source>
</evidence>
<accession>A0A255D9R8</accession>
<dbReference type="Gene3D" id="2.40.110.10">
    <property type="entry name" value="Butyryl-CoA Dehydrogenase, subunit A, domain 2"/>
    <property type="match status" value="1"/>
</dbReference>
<dbReference type="PROSITE" id="PS00072">
    <property type="entry name" value="ACYL_COA_DH_1"/>
    <property type="match status" value="1"/>
</dbReference>
<dbReference type="Pfam" id="PF02770">
    <property type="entry name" value="Acyl-CoA_dh_M"/>
    <property type="match status" value="1"/>
</dbReference>
<dbReference type="EMBL" id="NOZR01000023">
    <property type="protein sequence ID" value="OYN76167.1"/>
    <property type="molecule type" value="Genomic_DNA"/>
</dbReference>
<dbReference type="InterPro" id="IPR036250">
    <property type="entry name" value="AcylCo_DH-like_C"/>
</dbReference>
<dbReference type="SUPFAM" id="SSF56645">
    <property type="entry name" value="Acyl-CoA dehydrogenase NM domain-like"/>
    <property type="match status" value="1"/>
</dbReference>
<dbReference type="InterPro" id="IPR037069">
    <property type="entry name" value="AcylCoA_DH/ox_N_sf"/>
</dbReference>
<evidence type="ECO:0000256" key="1">
    <source>
        <dbReference type="ARBA" id="ARBA00001974"/>
    </source>
</evidence>
<evidence type="ECO:0000259" key="8">
    <source>
        <dbReference type="Pfam" id="PF00441"/>
    </source>
</evidence>
<evidence type="ECO:0000259" key="9">
    <source>
        <dbReference type="Pfam" id="PF02770"/>
    </source>
</evidence>
<reference evidence="11 12" key="1">
    <citation type="submission" date="2017-07" db="EMBL/GenBank/DDBJ databases">
        <title>The new phylogeny of genus Mycobacterium.</title>
        <authorList>
            <person name="Tortoli E."/>
            <person name="Trovato A."/>
            <person name="Cirillo D.M."/>
        </authorList>
    </citation>
    <scope>NUCLEOTIDE SEQUENCE [LARGE SCALE GENOMIC DNA]</scope>
    <source>
        <strain evidence="11 12">ATCC 33027</strain>
    </source>
</reference>
<dbReference type="PROSITE" id="PS00073">
    <property type="entry name" value="ACYL_COA_DH_2"/>
    <property type="match status" value="1"/>
</dbReference>
<dbReference type="AlphaFoldDB" id="A0A255D9R8"/>
<dbReference type="InterPro" id="IPR046373">
    <property type="entry name" value="Acyl-CoA_Oxase/DH_mid-dom_sf"/>
</dbReference>
<dbReference type="Pfam" id="PF00441">
    <property type="entry name" value="Acyl-CoA_dh_1"/>
    <property type="match status" value="1"/>
</dbReference>
<dbReference type="PANTHER" id="PTHR43884">
    <property type="entry name" value="ACYL-COA DEHYDROGENASE"/>
    <property type="match status" value="1"/>
</dbReference>
<protein>
    <submittedName>
        <fullName evidence="11">Acyl-CoA dehydrogenase</fullName>
    </submittedName>
</protein>
<dbReference type="FunFam" id="1.20.140.10:FF:000001">
    <property type="entry name" value="Acyl-CoA dehydrogenase"/>
    <property type="match status" value="1"/>
</dbReference>
<evidence type="ECO:0000256" key="3">
    <source>
        <dbReference type="ARBA" id="ARBA00022630"/>
    </source>
</evidence>
<dbReference type="FunFam" id="2.40.110.10:FF:000002">
    <property type="entry name" value="Acyl-CoA dehydrogenase fadE12"/>
    <property type="match status" value="1"/>
</dbReference>
<dbReference type="PIRSF" id="PIRSF016578">
    <property type="entry name" value="HsaA"/>
    <property type="match status" value="1"/>
</dbReference>
<dbReference type="InterPro" id="IPR006089">
    <property type="entry name" value="Acyl-CoA_DH_CS"/>
</dbReference>
<evidence type="ECO:0000313" key="12">
    <source>
        <dbReference type="Proteomes" id="UP000216063"/>
    </source>
</evidence>
<dbReference type="PANTHER" id="PTHR43884:SF12">
    <property type="entry name" value="ISOVALERYL-COA DEHYDROGENASE, MITOCHONDRIAL-RELATED"/>
    <property type="match status" value="1"/>
</dbReference>
<name>A0A255D9R8_9MYCO</name>
<evidence type="ECO:0000259" key="10">
    <source>
        <dbReference type="Pfam" id="PF02771"/>
    </source>
</evidence>
<dbReference type="Pfam" id="PF02771">
    <property type="entry name" value="Acyl-CoA_dh_N"/>
    <property type="match status" value="1"/>
</dbReference>
<dbReference type="OrthoDB" id="8876745at2"/>
<evidence type="ECO:0000256" key="2">
    <source>
        <dbReference type="ARBA" id="ARBA00009347"/>
    </source>
</evidence>
<feature type="domain" description="Acyl-CoA dehydrogenase/oxidase N-terminal" evidence="10">
    <location>
        <begin position="8"/>
        <end position="119"/>
    </location>
</feature>
<dbReference type="InterPro" id="IPR009075">
    <property type="entry name" value="AcylCo_DH/oxidase_C"/>
</dbReference>
<dbReference type="InterPro" id="IPR013786">
    <property type="entry name" value="AcylCoA_DH/ox_N"/>
</dbReference>
<keyword evidence="4 7" id="KW-0274">FAD</keyword>
<dbReference type="GO" id="GO:0050660">
    <property type="term" value="F:flavin adenine dinucleotide binding"/>
    <property type="evidence" value="ECO:0007669"/>
    <property type="project" value="InterPro"/>
</dbReference>
<dbReference type="RefSeq" id="WP_094483382.1">
    <property type="nucleotide sequence ID" value="NZ_NOZR01000023.1"/>
</dbReference>
<evidence type="ECO:0000313" key="11">
    <source>
        <dbReference type="EMBL" id="OYN76167.1"/>
    </source>
</evidence>
<gene>
    <name evidence="11" type="ORF">CG716_22720</name>
</gene>
<feature type="domain" description="Acyl-CoA dehydrogenase/oxidase C-terminal" evidence="8">
    <location>
        <begin position="236"/>
        <end position="380"/>
    </location>
</feature>
<dbReference type="Gene3D" id="1.10.540.10">
    <property type="entry name" value="Acyl-CoA dehydrogenase/oxidase, N-terminal domain"/>
    <property type="match status" value="1"/>
</dbReference>
<evidence type="ECO:0000256" key="4">
    <source>
        <dbReference type="ARBA" id="ARBA00022827"/>
    </source>
</evidence>
<comment type="cofactor">
    <cofactor evidence="1 7">
        <name>FAD</name>
        <dbReference type="ChEBI" id="CHEBI:57692"/>
    </cofactor>
</comment>
<dbReference type="Gene3D" id="1.20.140.10">
    <property type="entry name" value="Butyryl-CoA Dehydrogenase, subunit A, domain 3"/>
    <property type="match status" value="1"/>
</dbReference>
<dbReference type="SUPFAM" id="SSF47203">
    <property type="entry name" value="Acyl-CoA dehydrogenase C-terminal domain-like"/>
    <property type="match status" value="1"/>
</dbReference>
<evidence type="ECO:0000256" key="6">
    <source>
        <dbReference type="ARBA" id="ARBA00052546"/>
    </source>
</evidence>